<dbReference type="Gene3D" id="3.40.1260.20">
    <property type="entry name" value="Ribonuclease E, catalytic domain"/>
    <property type="match status" value="1"/>
</dbReference>
<keyword evidence="19" id="KW-1185">Reference proteome</keyword>
<comment type="subcellular location">
    <subcellularLocation>
        <location evidence="2">Cytoplasm</location>
    </subcellularLocation>
</comment>
<dbReference type="Gene3D" id="2.40.50.140">
    <property type="entry name" value="Nucleic acid-binding proteins"/>
    <property type="match status" value="1"/>
</dbReference>
<keyword evidence="15" id="KW-0694">RNA-binding</keyword>
<keyword evidence="14" id="KW-0460">Magnesium</keyword>
<protein>
    <recommendedName>
        <fullName evidence="4">Ribonuclease G</fullName>
    </recommendedName>
</protein>
<keyword evidence="12" id="KW-0255">Endonuclease</keyword>
<dbReference type="OrthoDB" id="9804278at2"/>
<dbReference type="Pfam" id="PF20833">
    <property type="entry name" value="RNase_E_G_Thio"/>
    <property type="match status" value="1"/>
</dbReference>
<comment type="cofactor">
    <cofactor evidence="1">
        <name>Mg(2+)</name>
        <dbReference type="ChEBI" id="CHEBI:18420"/>
    </cofactor>
</comment>
<dbReference type="InterPro" id="IPR019307">
    <property type="entry name" value="RNA-bd_AU-1/RNase_E/G"/>
</dbReference>
<dbReference type="NCBIfam" id="TIGR00757">
    <property type="entry name" value="RNaseEG"/>
    <property type="match status" value="1"/>
</dbReference>
<feature type="domain" description="S1 motif" evidence="17">
    <location>
        <begin position="38"/>
        <end position="123"/>
    </location>
</feature>
<dbReference type="EMBL" id="QQAY01000003">
    <property type="protein sequence ID" value="RDI44142.1"/>
    <property type="molecule type" value="Genomic_DNA"/>
</dbReference>
<comment type="caution">
    <text evidence="18">The sequence shown here is derived from an EMBL/GenBank/DDBJ whole genome shotgun (WGS) entry which is preliminary data.</text>
</comment>
<dbReference type="GO" id="GO:0006364">
    <property type="term" value="P:rRNA processing"/>
    <property type="evidence" value="ECO:0007669"/>
    <property type="project" value="UniProtKB-KW"/>
</dbReference>
<dbReference type="Proteomes" id="UP000255326">
    <property type="component" value="Unassembled WGS sequence"/>
</dbReference>
<feature type="coiled-coil region" evidence="16">
    <location>
        <begin position="166"/>
        <end position="193"/>
    </location>
</feature>
<dbReference type="GO" id="GO:0019843">
    <property type="term" value="F:rRNA binding"/>
    <property type="evidence" value="ECO:0007669"/>
    <property type="project" value="UniProtKB-KW"/>
</dbReference>
<evidence type="ECO:0000256" key="13">
    <source>
        <dbReference type="ARBA" id="ARBA00022801"/>
    </source>
</evidence>
<gene>
    <name evidence="18" type="ORF">DFR59_103208</name>
</gene>
<keyword evidence="10" id="KW-0479">Metal-binding</keyword>
<dbReference type="InterPro" id="IPR048583">
    <property type="entry name" value="RNase_E_G_thioredoxin-like"/>
</dbReference>
<dbReference type="SMART" id="SM00316">
    <property type="entry name" value="S1"/>
    <property type="match status" value="1"/>
</dbReference>
<proteinExistence type="inferred from homology"/>
<evidence type="ECO:0000256" key="14">
    <source>
        <dbReference type="ARBA" id="ARBA00022842"/>
    </source>
</evidence>
<keyword evidence="6" id="KW-0698">rRNA processing</keyword>
<dbReference type="GO" id="GO:0005737">
    <property type="term" value="C:cytoplasm"/>
    <property type="evidence" value="ECO:0007669"/>
    <property type="project" value="UniProtKB-SubCell"/>
</dbReference>
<evidence type="ECO:0000256" key="3">
    <source>
        <dbReference type="ARBA" id="ARBA00005663"/>
    </source>
</evidence>
<dbReference type="InterPro" id="IPR004659">
    <property type="entry name" value="RNase_E/G"/>
</dbReference>
<dbReference type="Pfam" id="PF10150">
    <property type="entry name" value="RNase_E_G"/>
    <property type="match status" value="1"/>
</dbReference>
<dbReference type="SUPFAM" id="SSF50249">
    <property type="entry name" value="Nucleic acid-binding proteins"/>
    <property type="match status" value="1"/>
</dbReference>
<dbReference type="GO" id="GO:0008033">
    <property type="term" value="P:tRNA processing"/>
    <property type="evidence" value="ECO:0007669"/>
    <property type="project" value="UniProtKB-KW"/>
</dbReference>
<organism evidence="18 19">
    <name type="scientific">Falsibacillus pallidus</name>
    <dbReference type="NCBI Taxonomy" id="493781"/>
    <lineage>
        <taxon>Bacteria</taxon>
        <taxon>Bacillati</taxon>
        <taxon>Bacillota</taxon>
        <taxon>Bacilli</taxon>
        <taxon>Bacillales</taxon>
        <taxon>Bacillaceae</taxon>
        <taxon>Falsibacillus</taxon>
    </lineage>
</organism>
<dbReference type="GO" id="GO:0000049">
    <property type="term" value="F:tRNA binding"/>
    <property type="evidence" value="ECO:0007669"/>
    <property type="project" value="UniProtKB-KW"/>
</dbReference>
<evidence type="ECO:0000256" key="7">
    <source>
        <dbReference type="ARBA" id="ARBA00022555"/>
    </source>
</evidence>
<keyword evidence="7" id="KW-0820">tRNA-binding</keyword>
<evidence type="ECO:0000256" key="4">
    <source>
        <dbReference type="ARBA" id="ARBA00017719"/>
    </source>
</evidence>
<dbReference type="CDD" id="cd04453">
    <property type="entry name" value="S1_RNase_E"/>
    <property type="match status" value="1"/>
</dbReference>
<dbReference type="GO" id="GO:0004540">
    <property type="term" value="F:RNA nuclease activity"/>
    <property type="evidence" value="ECO:0007669"/>
    <property type="project" value="InterPro"/>
</dbReference>
<dbReference type="InterPro" id="IPR012340">
    <property type="entry name" value="NA-bd_OB-fold"/>
</dbReference>
<dbReference type="RefSeq" id="WP_114745024.1">
    <property type="nucleotide sequence ID" value="NZ_QQAY01000003.1"/>
</dbReference>
<evidence type="ECO:0000256" key="12">
    <source>
        <dbReference type="ARBA" id="ARBA00022759"/>
    </source>
</evidence>
<dbReference type="AlphaFoldDB" id="A0A370GK35"/>
<keyword evidence="16" id="KW-0175">Coiled coil</keyword>
<dbReference type="PANTHER" id="PTHR30001">
    <property type="entry name" value="RIBONUCLEASE"/>
    <property type="match status" value="1"/>
</dbReference>
<dbReference type="GO" id="GO:0046872">
    <property type="term" value="F:metal ion binding"/>
    <property type="evidence" value="ECO:0007669"/>
    <property type="project" value="UniProtKB-KW"/>
</dbReference>
<evidence type="ECO:0000256" key="9">
    <source>
        <dbReference type="ARBA" id="ARBA00022722"/>
    </source>
</evidence>
<dbReference type="GO" id="GO:0004519">
    <property type="term" value="F:endonuclease activity"/>
    <property type="evidence" value="ECO:0007669"/>
    <property type="project" value="UniProtKB-KW"/>
</dbReference>
<evidence type="ECO:0000256" key="15">
    <source>
        <dbReference type="ARBA" id="ARBA00022884"/>
    </source>
</evidence>
<keyword evidence="9" id="KW-0540">Nuclease</keyword>
<evidence type="ECO:0000256" key="8">
    <source>
        <dbReference type="ARBA" id="ARBA00022694"/>
    </source>
</evidence>
<evidence type="ECO:0000313" key="18">
    <source>
        <dbReference type="EMBL" id="RDI44142.1"/>
    </source>
</evidence>
<keyword evidence="8" id="KW-0819">tRNA processing</keyword>
<sequence length="488" mass="55957">MNKIIIDYRTREKRYAVIENEKVLKLNIAQPEQDSMVGRIYLGKVEKVENGIGAAFVDIGEGKNGYLSRDQIPAYIHNESNNKEMMALTKFIRQGEKLLVQVKKDESDTKGPLLTGVLEFSGKKAVYMPHGKYIAVSKKAPEETRDRLRGFGNEQKKDGEGFIFRTEAFESTEEELMQELNKLRTRYQHIQQEAEKSPAPSLIHAPALFLGEITNEMDRLGTGAVICDDASFLKDIKDSQPDGEWEYTLYTDKKNIMVSYDIEKEYERALKQIIWLDSGAYLIVEETEALTVFDVNTGKFTGKSQLGDTIIKTNLEAADEIARQIILRDYSGIILIDFIDMKSENDRKKVIKSLENILRRDPKYFRIVGFTSLGILQVTRKKTKKSIPEYILADCPVCKGTGKIKSPETVAFELERLLWERPFGEHESVLIEATEEVMDVFKGENAKHLKRIETILNVRIFFSRLEGHPNHHFNLKQFGTIREIKKMV</sequence>
<keyword evidence="5" id="KW-0963">Cytoplasm</keyword>
<keyword evidence="11" id="KW-0699">rRNA-binding</keyword>
<dbReference type="PROSITE" id="PS50126">
    <property type="entry name" value="S1"/>
    <property type="match status" value="1"/>
</dbReference>
<dbReference type="GO" id="GO:0016787">
    <property type="term" value="F:hydrolase activity"/>
    <property type="evidence" value="ECO:0007669"/>
    <property type="project" value="UniProtKB-KW"/>
</dbReference>
<evidence type="ECO:0000313" key="19">
    <source>
        <dbReference type="Proteomes" id="UP000255326"/>
    </source>
</evidence>
<evidence type="ECO:0000256" key="1">
    <source>
        <dbReference type="ARBA" id="ARBA00001946"/>
    </source>
</evidence>
<evidence type="ECO:0000256" key="6">
    <source>
        <dbReference type="ARBA" id="ARBA00022552"/>
    </source>
</evidence>
<keyword evidence="13" id="KW-0378">Hydrolase</keyword>
<evidence type="ECO:0000259" key="17">
    <source>
        <dbReference type="PROSITE" id="PS50126"/>
    </source>
</evidence>
<evidence type="ECO:0000256" key="16">
    <source>
        <dbReference type="SAM" id="Coils"/>
    </source>
</evidence>
<evidence type="ECO:0000256" key="5">
    <source>
        <dbReference type="ARBA" id="ARBA00022490"/>
    </source>
</evidence>
<comment type="similarity">
    <text evidence="3">Belongs to the RNase E/G family. RNase G subfamily.</text>
</comment>
<reference evidence="18 19" key="1">
    <citation type="submission" date="2018-07" db="EMBL/GenBank/DDBJ databases">
        <title>Genomic Encyclopedia of Type Strains, Phase IV (KMG-IV): sequencing the most valuable type-strain genomes for metagenomic binning, comparative biology and taxonomic classification.</title>
        <authorList>
            <person name="Goeker M."/>
        </authorList>
    </citation>
    <scope>NUCLEOTIDE SEQUENCE [LARGE SCALE GENOMIC DNA]</scope>
    <source>
        <strain evidence="18 19">DSM 25281</strain>
    </source>
</reference>
<dbReference type="PANTHER" id="PTHR30001:SF0">
    <property type="entry name" value="RIBONUCLEASE G"/>
    <property type="match status" value="1"/>
</dbReference>
<evidence type="ECO:0000256" key="11">
    <source>
        <dbReference type="ARBA" id="ARBA00022730"/>
    </source>
</evidence>
<evidence type="ECO:0000256" key="10">
    <source>
        <dbReference type="ARBA" id="ARBA00022723"/>
    </source>
</evidence>
<evidence type="ECO:0000256" key="2">
    <source>
        <dbReference type="ARBA" id="ARBA00004496"/>
    </source>
</evidence>
<dbReference type="InterPro" id="IPR003029">
    <property type="entry name" value="S1_domain"/>
</dbReference>
<name>A0A370GK35_9BACI</name>
<accession>A0A370GK35</accession>